<dbReference type="Pfam" id="PF04402">
    <property type="entry name" value="SIMPL"/>
    <property type="match status" value="1"/>
</dbReference>
<keyword evidence="3" id="KW-1185">Reference proteome</keyword>
<dbReference type="PANTHER" id="PTHR34387:SF1">
    <property type="entry name" value="PERIPLASMIC IMMUNOGENIC PROTEIN"/>
    <property type="match status" value="1"/>
</dbReference>
<gene>
    <name evidence="2" type="ORF">NCTC11179_01570</name>
</gene>
<dbReference type="InterPro" id="IPR052022">
    <property type="entry name" value="26kDa_periplasmic_antigen"/>
</dbReference>
<keyword evidence="1" id="KW-0732">Signal</keyword>
<protein>
    <submittedName>
        <fullName evidence="2">26 kDa periplasmic immunogenic protein</fullName>
    </submittedName>
</protein>
<organism evidence="2 3">
    <name type="scientific">Myroides odoratus</name>
    <name type="common">Flavobacterium odoratum</name>
    <dbReference type="NCBI Taxonomy" id="256"/>
    <lineage>
        <taxon>Bacteria</taxon>
        <taxon>Pseudomonadati</taxon>
        <taxon>Bacteroidota</taxon>
        <taxon>Flavobacteriia</taxon>
        <taxon>Flavobacteriales</taxon>
        <taxon>Flavobacteriaceae</taxon>
        <taxon>Myroides</taxon>
    </lineage>
</organism>
<feature type="signal peptide" evidence="1">
    <location>
        <begin position="1"/>
        <end position="20"/>
    </location>
</feature>
<proteinExistence type="predicted"/>
<dbReference type="AlphaFoldDB" id="A0A378RLW9"/>
<dbReference type="Gene3D" id="3.30.110.170">
    <property type="entry name" value="Protein of unknown function (DUF541), domain 1"/>
    <property type="match status" value="1"/>
</dbReference>
<evidence type="ECO:0000313" key="2">
    <source>
        <dbReference type="EMBL" id="STZ28032.1"/>
    </source>
</evidence>
<dbReference type="Proteomes" id="UP000255024">
    <property type="component" value="Unassembled WGS sequence"/>
</dbReference>
<dbReference type="RefSeq" id="WP_115090855.1">
    <property type="nucleotide sequence ID" value="NZ_CP068107.1"/>
</dbReference>
<dbReference type="Gene3D" id="3.30.70.2970">
    <property type="entry name" value="Protein of unknown function (DUF541), domain 2"/>
    <property type="match status" value="1"/>
</dbReference>
<evidence type="ECO:0000256" key="1">
    <source>
        <dbReference type="SAM" id="SignalP"/>
    </source>
</evidence>
<accession>A0A378RLW9</accession>
<evidence type="ECO:0000313" key="3">
    <source>
        <dbReference type="Proteomes" id="UP000255024"/>
    </source>
</evidence>
<dbReference type="PANTHER" id="PTHR34387">
    <property type="entry name" value="SLR1258 PROTEIN"/>
    <property type="match status" value="1"/>
</dbReference>
<dbReference type="InterPro" id="IPR007497">
    <property type="entry name" value="SIMPL/DUF541"/>
</dbReference>
<dbReference type="EMBL" id="UGQL01000001">
    <property type="protein sequence ID" value="STZ28032.1"/>
    <property type="molecule type" value="Genomic_DNA"/>
</dbReference>
<name>A0A378RLW9_MYROD</name>
<feature type="chain" id="PRO_5017060861" evidence="1">
    <location>
        <begin position="21"/>
        <end position="233"/>
    </location>
</feature>
<dbReference type="GO" id="GO:0006974">
    <property type="term" value="P:DNA damage response"/>
    <property type="evidence" value="ECO:0007669"/>
    <property type="project" value="TreeGrafter"/>
</dbReference>
<reference evidence="2 3" key="1">
    <citation type="submission" date="2018-06" db="EMBL/GenBank/DDBJ databases">
        <authorList>
            <consortium name="Pathogen Informatics"/>
            <person name="Doyle S."/>
        </authorList>
    </citation>
    <scope>NUCLEOTIDE SEQUENCE [LARGE SCALE GENOMIC DNA]</scope>
    <source>
        <strain evidence="2 3">NCTC11179</strain>
    </source>
</reference>
<sequence>MRKSILLAGACVAMGLTAQAQVATTGNNIPQIQVQGVGKVKAVPDQAIIRLGIENKGKTAEEVKKINDAAVSAVLKYLKDSKVPEKDIQTERVSFYSYKDYTDKKDYYQASQTITLTIEDLSKYEVLVAGVMGKGVNRIDGVEYKSSQLASYQTEARKLAVQEAKKKATDYATALGQKVGKVLVVNDGGGSMPPVFRPMYALKGAAADESMDQTLAVGEIEINTSVSISFELE</sequence>